<dbReference type="RefSeq" id="WP_040928291.1">
    <property type="nucleotide sequence ID" value="NZ_CABKSY010000025.1"/>
</dbReference>
<organism evidence="2 3">
    <name type="scientific">Nosocomiicoccus massiliensis</name>
    <dbReference type="NCBI Taxonomy" id="1232430"/>
    <lineage>
        <taxon>Bacteria</taxon>
        <taxon>Bacillati</taxon>
        <taxon>Bacillota</taxon>
        <taxon>Bacilli</taxon>
        <taxon>Bacillales</taxon>
        <taxon>Staphylococcaceae</taxon>
        <taxon>Nosocomiicoccus</taxon>
    </lineage>
</organism>
<sequence length="61" mass="7155">MKETSKIVHRKIPMIVRILLYLYIAILLVVIGLMIGYGILGNPFEVFRIETWQHIKDLMRG</sequence>
<keyword evidence="1" id="KW-0472">Membrane</keyword>
<dbReference type="InterPro" id="IPR024596">
    <property type="entry name" value="RNApol_su_b/EpuA"/>
</dbReference>
<dbReference type="EMBL" id="CP136964">
    <property type="protein sequence ID" value="WOS95394.1"/>
    <property type="molecule type" value="Genomic_DNA"/>
</dbReference>
<feature type="transmembrane region" description="Helical" evidence="1">
    <location>
        <begin position="20"/>
        <end position="40"/>
    </location>
</feature>
<keyword evidence="1" id="KW-1133">Transmembrane helix</keyword>
<dbReference type="KEGG" id="nmy:CJ229_004630"/>
<keyword evidence="3" id="KW-1185">Reference proteome</keyword>
<reference evidence="3" key="1">
    <citation type="submission" date="2017-09" db="EMBL/GenBank/DDBJ databases">
        <title>Bacterial strain isolated from the female urinary microbiota.</title>
        <authorList>
            <person name="Thomas-White K."/>
            <person name="Kumar N."/>
            <person name="Forster S."/>
            <person name="Putonti C."/>
            <person name="Lawley T."/>
            <person name="Wolfe A.J."/>
        </authorList>
    </citation>
    <scope>NUCLEOTIDE SEQUENCE [LARGE SCALE GENOMIC DNA]</scope>
    <source>
        <strain evidence="3">UMB0959</strain>
    </source>
</reference>
<keyword evidence="2" id="KW-0240">DNA-directed RNA polymerase</keyword>
<keyword evidence="1" id="KW-0812">Transmembrane</keyword>
<dbReference type="AlphaFoldDB" id="A0AAF0YL31"/>
<accession>A0AAF0YL31</accession>
<gene>
    <name evidence="2" type="ORF">CJ229_004630</name>
</gene>
<dbReference type="GO" id="GO:0000428">
    <property type="term" value="C:DNA-directed RNA polymerase complex"/>
    <property type="evidence" value="ECO:0007669"/>
    <property type="project" value="UniProtKB-KW"/>
</dbReference>
<dbReference type="Pfam" id="PF11772">
    <property type="entry name" value="EpuA"/>
    <property type="match status" value="1"/>
</dbReference>
<evidence type="ECO:0000313" key="2">
    <source>
        <dbReference type="EMBL" id="WOS95394.1"/>
    </source>
</evidence>
<evidence type="ECO:0000313" key="3">
    <source>
        <dbReference type="Proteomes" id="UP000243626"/>
    </source>
</evidence>
<evidence type="ECO:0000256" key="1">
    <source>
        <dbReference type="SAM" id="Phobius"/>
    </source>
</evidence>
<protein>
    <submittedName>
        <fullName evidence="2">DNA-directed RNA polymerase subunit beta</fullName>
    </submittedName>
</protein>
<keyword evidence="2" id="KW-0804">Transcription</keyword>
<dbReference type="Proteomes" id="UP000243626">
    <property type="component" value="Chromosome"/>
</dbReference>
<proteinExistence type="predicted"/>
<name>A0AAF0YL31_9STAP</name>